<keyword evidence="3 5" id="KW-0863">Zinc-finger</keyword>
<dbReference type="Pfam" id="PF13912">
    <property type="entry name" value="zf-C2H2_6"/>
    <property type="match status" value="1"/>
</dbReference>
<sequence>GQEEGGQQRCSECQQLFPSPRRLQRHLRCHRLGAFQCPLCSKVLPTPPALEQHLAGHSAESHFLCLDCGLAFDTEAVLLAHRRTHGAE</sequence>
<dbReference type="Ensembl" id="ENSPCLT00000026099.1">
    <property type="protein sequence ID" value="ENSPCLP00000019577.1"/>
    <property type="gene ID" value="ENSPCLG00000016418.1"/>
</dbReference>
<feature type="domain" description="C2H2-type" evidence="6">
    <location>
        <begin position="8"/>
        <end position="30"/>
    </location>
</feature>
<protein>
    <recommendedName>
        <fullName evidence="6">C2H2-type domain-containing protein</fullName>
    </recommendedName>
</protein>
<dbReference type="Pfam" id="PF00096">
    <property type="entry name" value="zf-C2H2"/>
    <property type="match status" value="1"/>
</dbReference>
<evidence type="ECO:0000256" key="5">
    <source>
        <dbReference type="PROSITE-ProRule" id="PRU00042"/>
    </source>
</evidence>
<evidence type="ECO:0000256" key="2">
    <source>
        <dbReference type="ARBA" id="ARBA00022737"/>
    </source>
</evidence>
<dbReference type="PROSITE" id="PS50157">
    <property type="entry name" value="ZINC_FINGER_C2H2_2"/>
    <property type="match status" value="3"/>
</dbReference>
<evidence type="ECO:0000256" key="1">
    <source>
        <dbReference type="ARBA" id="ARBA00022723"/>
    </source>
</evidence>
<dbReference type="PROSITE" id="PS00028">
    <property type="entry name" value="ZINC_FINGER_C2H2_1"/>
    <property type="match status" value="3"/>
</dbReference>
<proteinExistence type="predicted"/>
<dbReference type="GO" id="GO:0008270">
    <property type="term" value="F:zinc ion binding"/>
    <property type="evidence" value="ECO:0007669"/>
    <property type="project" value="UniProtKB-KW"/>
</dbReference>
<keyword evidence="4" id="KW-0862">Zinc</keyword>
<accession>A0A669QFF3</accession>
<evidence type="ECO:0000313" key="7">
    <source>
        <dbReference type="Ensembl" id="ENSPCLP00000019577.1"/>
    </source>
</evidence>
<evidence type="ECO:0000259" key="6">
    <source>
        <dbReference type="PROSITE" id="PS50157"/>
    </source>
</evidence>
<dbReference type="AlphaFoldDB" id="A0A669QFF3"/>
<evidence type="ECO:0000256" key="4">
    <source>
        <dbReference type="ARBA" id="ARBA00022833"/>
    </source>
</evidence>
<dbReference type="PANTHER" id="PTHR24379">
    <property type="entry name" value="KRAB AND ZINC FINGER DOMAIN-CONTAINING"/>
    <property type="match status" value="1"/>
</dbReference>
<keyword evidence="8" id="KW-1185">Reference proteome</keyword>
<feature type="domain" description="C2H2-type" evidence="6">
    <location>
        <begin position="35"/>
        <end position="62"/>
    </location>
</feature>
<dbReference type="Proteomes" id="UP000472261">
    <property type="component" value="Unplaced"/>
</dbReference>
<dbReference type="PANTHER" id="PTHR24379:SF121">
    <property type="entry name" value="C2H2-TYPE DOMAIN-CONTAINING PROTEIN"/>
    <property type="match status" value="1"/>
</dbReference>
<organism evidence="7 8">
    <name type="scientific">Phasianus colchicus</name>
    <name type="common">Common pheasant</name>
    <dbReference type="NCBI Taxonomy" id="9054"/>
    <lineage>
        <taxon>Eukaryota</taxon>
        <taxon>Metazoa</taxon>
        <taxon>Chordata</taxon>
        <taxon>Craniata</taxon>
        <taxon>Vertebrata</taxon>
        <taxon>Euteleostomi</taxon>
        <taxon>Archelosauria</taxon>
        <taxon>Archosauria</taxon>
        <taxon>Dinosauria</taxon>
        <taxon>Saurischia</taxon>
        <taxon>Theropoda</taxon>
        <taxon>Coelurosauria</taxon>
        <taxon>Aves</taxon>
        <taxon>Neognathae</taxon>
        <taxon>Galloanserae</taxon>
        <taxon>Galliformes</taxon>
        <taxon>Phasianidae</taxon>
        <taxon>Phasianinae</taxon>
        <taxon>Phasianus</taxon>
    </lineage>
</organism>
<reference evidence="7" key="1">
    <citation type="submission" date="2025-08" db="UniProtKB">
        <authorList>
            <consortium name="Ensembl"/>
        </authorList>
    </citation>
    <scope>IDENTIFICATION</scope>
</reference>
<keyword evidence="2" id="KW-0677">Repeat</keyword>
<dbReference type="SMART" id="SM00355">
    <property type="entry name" value="ZnF_C2H2"/>
    <property type="match status" value="3"/>
</dbReference>
<evidence type="ECO:0000313" key="8">
    <source>
        <dbReference type="Proteomes" id="UP000472261"/>
    </source>
</evidence>
<feature type="domain" description="C2H2-type" evidence="6">
    <location>
        <begin position="63"/>
        <end position="88"/>
    </location>
</feature>
<keyword evidence="1" id="KW-0479">Metal-binding</keyword>
<evidence type="ECO:0000256" key="3">
    <source>
        <dbReference type="ARBA" id="ARBA00022771"/>
    </source>
</evidence>
<dbReference type="SUPFAM" id="SSF57667">
    <property type="entry name" value="beta-beta-alpha zinc fingers"/>
    <property type="match status" value="2"/>
</dbReference>
<name>A0A669QFF3_PHACC</name>
<dbReference type="InterPro" id="IPR036236">
    <property type="entry name" value="Znf_C2H2_sf"/>
</dbReference>
<dbReference type="Gene3D" id="3.30.160.60">
    <property type="entry name" value="Classic Zinc Finger"/>
    <property type="match status" value="2"/>
</dbReference>
<dbReference type="Pfam" id="PF13894">
    <property type="entry name" value="zf-C2H2_4"/>
    <property type="match status" value="1"/>
</dbReference>
<reference evidence="7" key="2">
    <citation type="submission" date="2025-09" db="UniProtKB">
        <authorList>
            <consortium name="Ensembl"/>
        </authorList>
    </citation>
    <scope>IDENTIFICATION</scope>
</reference>
<dbReference type="InterPro" id="IPR013087">
    <property type="entry name" value="Znf_C2H2_type"/>
</dbReference>